<keyword evidence="4" id="KW-1003">Cell membrane</keyword>
<keyword evidence="5 10" id="KW-0812">Transmembrane</keyword>
<feature type="transmembrane region" description="Helical" evidence="10">
    <location>
        <begin position="276"/>
        <end position="298"/>
    </location>
</feature>
<feature type="transmembrane region" description="Helical" evidence="10">
    <location>
        <begin position="128"/>
        <end position="146"/>
    </location>
</feature>
<dbReference type="InterPro" id="IPR048279">
    <property type="entry name" value="MdtK-like"/>
</dbReference>
<feature type="transmembrane region" description="Helical" evidence="10">
    <location>
        <begin position="348"/>
        <end position="367"/>
    </location>
</feature>
<dbReference type="GO" id="GO:0005886">
    <property type="term" value="C:plasma membrane"/>
    <property type="evidence" value="ECO:0007669"/>
    <property type="project" value="UniProtKB-SubCell"/>
</dbReference>
<comment type="subcellular location">
    <subcellularLocation>
        <location evidence="1">Cell inner membrane</location>
        <topology evidence="1">Multi-pass membrane protein</topology>
    </subcellularLocation>
</comment>
<dbReference type="EMBL" id="JAEDAK010000001">
    <property type="protein sequence ID" value="MBH9575782.1"/>
    <property type="molecule type" value="Genomic_DNA"/>
</dbReference>
<dbReference type="Proteomes" id="UP000613266">
    <property type="component" value="Unassembled WGS sequence"/>
</dbReference>
<evidence type="ECO:0000256" key="8">
    <source>
        <dbReference type="ARBA" id="ARBA00023136"/>
    </source>
</evidence>
<dbReference type="CDD" id="cd13131">
    <property type="entry name" value="MATE_NorM_like"/>
    <property type="match status" value="1"/>
</dbReference>
<dbReference type="AlphaFoldDB" id="A0A931J3S7"/>
<organism evidence="11 12">
    <name type="scientific">Inhella proteolytica</name>
    <dbReference type="NCBI Taxonomy" id="2795029"/>
    <lineage>
        <taxon>Bacteria</taxon>
        <taxon>Pseudomonadati</taxon>
        <taxon>Pseudomonadota</taxon>
        <taxon>Betaproteobacteria</taxon>
        <taxon>Burkholderiales</taxon>
        <taxon>Sphaerotilaceae</taxon>
        <taxon>Inhella</taxon>
    </lineage>
</organism>
<name>A0A931J3S7_9BURK</name>
<keyword evidence="3" id="KW-0050">Antiport</keyword>
<dbReference type="InterPro" id="IPR002528">
    <property type="entry name" value="MATE_fam"/>
</dbReference>
<evidence type="ECO:0000256" key="4">
    <source>
        <dbReference type="ARBA" id="ARBA00022475"/>
    </source>
</evidence>
<feature type="transmembrane region" description="Helical" evidence="10">
    <location>
        <begin position="187"/>
        <end position="207"/>
    </location>
</feature>
<evidence type="ECO:0000256" key="3">
    <source>
        <dbReference type="ARBA" id="ARBA00022449"/>
    </source>
</evidence>
<dbReference type="PIRSF" id="PIRSF006603">
    <property type="entry name" value="DinF"/>
    <property type="match status" value="1"/>
</dbReference>
<evidence type="ECO:0000256" key="9">
    <source>
        <dbReference type="ARBA" id="ARBA00031636"/>
    </source>
</evidence>
<dbReference type="NCBIfam" id="TIGR00797">
    <property type="entry name" value="matE"/>
    <property type="match status" value="1"/>
</dbReference>
<dbReference type="PANTHER" id="PTHR43298">
    <property type="entry name" value="MULTIDRUG RESISTANCE PROTEIN NORM-RELATED"/>
    <property type="match status" value="1"/>
</dbReference>
<dbReference type="RefSeq" id="WP_198109378.1">
    <property type="nucleotide sequence ID" value="NZ_JAEDAK010000001.1"/>
</dbReference>
<dbReference type="GO" id="GO:0015297">
    <property type="term" value="F:antiporter activity"/>
    <property type="evidence" value="ECO:0007669"/>
    <property type="project" value="UniProtKB-KW"/>
</dbReference>
<evidence type="ECO:0000256" key="1">
    <source>
        <dbReference type="ARBA" id="ARBA00004429"/>
    </source>
</evidence>
<feature type="transmembrane region" description="Helical" evidence="10">
    <location>
        <begin position="158"/>
        <end position="181"/>
    </location>
</feature>
<proteinExistence type="predicted"/>
<feature type="transmembrane region" description="Helical" evidence="10">
    <location>
        <begin position="388"/>
        <end position="408"/>
    </location>
</feature>
<dbReference type="GO" id="GO:0042910">
    <property type="term" value="F:xenobiotic transmembrane transporter activity"/>
    <property type="evidence" value="ECO:0007669"/>
    <property type="project" value="InterPro"/>
</dbReference>
<dbReference type="Pfam" id="PF01554">
    <property type="entry name" value="MatE"/>
    <property type="match status" value="2"/>
</dbReference>
<evidence type="ECO:0000256" key="7">
    <source>
        <dbReference type="ARBA" id="ARBA00023065"/>
    </source>
</evidence>
<protein>
    <recommendedName>
        <fullName evidence="9">Multidrug-efflux transporter</fullName>
    </recommendedName>
</protein>
<keyword evidence="7" id="KW-0406">Ion transport</keyword>
<feature type="transmembrane region" description="Helical" evidence="10">
    <location>
        <begin position="318"/>
        <end position="336"/>
    </location>
</feature>
<evidence type="ECO:0000256" key="10">
    <source>
        <dbReference type="SAM" id="Phobius"/>
    </source>
</evidence>
<feature type="transmembrane region" description="Helical" evidence="10">
    <location>
        <begin position="88"/>
        <end position="108"/>
    </location>
</feature>
<feature type="transmembrane region" description="Helical" evidence="10">
    <location>
        <begin position="238"/>
        <end position="264"/>
    </location>
</feature>
<keyword evidence="8 10" id="KW-0472">Membrane</keyword>
<evidence type="ECO:0000313" key="12">
    <source>
        <dbReference type="Proteomes" id="UP000613266"/>
    </source>
</evidence>
<evidence type="ECO:0000256" key="2">
    <source>
        <dbReference type="ARBA" id="ARBA00022448"/>
    </source>
</evidence>
<reference evidence="11" key="1">
    <citation type="submission" date="2020-12" db="EMBL/GenBank/DDBJ databases">
        <title>The genome sequence of Inhella sp. 1Y17.</title>
        <authorList>
            <person name="Liu Y."/>
        </authorList>
    </citation>
    <scope>NUCLEOTIDE SEQUENCE</scope>
    <source>
        <strain evidence="11">1Y17</strain>
    </source>
</reference>
<keyword evidence="6 10" id="KW-1133">Transmembrane helix</keyword>
<gene>
    <name evidence="11" type="ORF">I7X39_02585</name>
</gene>
<dbReference type="GO" id="GO:0006811">
    <property type="term" value="P:monoatomic ion transport"/>
    <property type="evidence" value="ECO:0007669"/>
    <property type="project" value="UniProtKB-KW"/>
</dbReference>
<evidence type="ECO:0000256" key="6">
    <source>
        <dbReference type="ARBA" id="ARBA00022989"/>
    </source>
</evidence>
<keyword evidence="12" id="KW-1185">Reference proteome</keyword>
<feature type="transmembrane region" description="Helical" evidence="10">
    <location>
        <begin position="43"/>
        <end position="68"/>
    </location>
</feature>
<evidence type="ECO:0000256" key="5">
    <source>
        <dbReference type="ARBA" id="ARBA00022692"/>
    </source>
</evidence>
<comment type="caution">
    <text evidence="11">The sequence shown here is derived from an EMBL/GenBank/DDBJ whole genome shotgun (WGS) entry which is preliminary data.</text>
</comment>
<dbReference type="PANTHER" id="PTHR43298:SF2">
    <property type="entry name" value="FMN_FAD EXPORTER YEEO-RELATED"/>
    <property type="match status" value="1"/>
</dbReference>
<feature type="transmembrane region" description="Helical" evidence="10">
    <location>
        <begin position="414"/>
        <end position="438"/>
    </location>
</feature>
<sequence>MSGFLHSGRQLAPLAWPVFVGQLAVLAFNTVDTLMLGRLGSQALAALAVGSAAYVTIFVGLMGVVLAVGPLAGRQYGAQDLPAAGAQYLQAQWLALFLALPGMALLAWPEPFIRLAALEPAVAEAVRAYLRPMAIALVPALLFTAYRGFNTAVSRPKAVMVLQLGGLLLKAPLTALLVFGAGPVPSLGPAGCGWATATVMLLQWLVAREILKRDAFYAPFRLSRWRDSRPHAAAQKNLLRLGVPMGGSILVEVTGFTFMAFFIARLGATAVAGHQIAVNLVSMMFMLPMALASAATTLVAQALGAQQMRDAQRLGRHALIWGLLIAALMGGALALLREPVVNLYTSDATAAAAAIPLLVWVWFFHMGDAVQTVAAGVLRAHHVATLPMVFYVIALWGVGIGGGYHLAFGGAGALGFWWSATFGLLLAGALLAALQLWVERGLVRPRAG</sequence>
<evidence type="ECO:0000313" key="11">
    <source>
        <dbReference type="EMBL" id="MBH9575782.1"/>
    </source>
</evidence>
<keyword evidence="2" id="KW-0813">Transport</keyword>
<feature type="transmembrane region" description="Helical" evidence="10">
    <location>
        <begin position="12"/>
        <end position="31"/>
    </location>
</feature>
<dbReference type="InterPro" id="IPR050222">
    <property type="entry name" value="MATE_MdtK"/>
</dbReference>
<accession>A0A931J3S7</accession>